<accession>A0A4Y2MBH2</accession>
<dbReference type="AlphaFoldDB" id="A0A4Y2MBH2"/>
<dbReference type="GO" id="GO:0003676">
    <property type="term" value="F:nucleic acid binding"/>
    <property type="evidence" value="ECO:0007669"/>
    <property type="project" value="InterPro"/>
</dbReference>
<name>A0A4Y2MBH2_ARAVE</name>
<sequence length="501" mass="57279">MDQYQHLCRIAGKTWGINKNIRRLLYKTVTERTLCHGEAAWGHNMASRLQKKLDSIQRLLLLYITDAYTTPPTAGLQVVTGLQPLHLQIQQEATYARVARARSSSNFFTVIFSPTDYERKSSGIHIHPPNFLLHNQISFAENHIDSVAKAIYTDGSKTDEGTGSAYCILENYGIIASWQGKLDRNNSVFQAEILTIRMAIKAASSLHRPIKIWTDSLSSLVDILNPKSHHSMVREIQTLLLSHKHIHLRWLKAHVGYLGNECADQLAKEAITKGNPFLLSKPLSYRKAEIKSAALSIWQDNWDNGETGRSTHDIVPRVSNKPVEWNREEIMFVTGHGPFPSYLHRCNLRTHDNCSCGEKGDPIHCATKCRFTVSCHFQTPTVSLKLQWYSTHDIMPRVSNKPVGWNREEIMFVTGHGPFPSYLHRFNLQTHDNCSCGEKGDPIHYATKCRFTLSWHFQTPTVSLKLQWLKNILTNIFSRTRLRPLMRFICDENNLIVEDNN</sequence>
<dbReference type="InterPro" id="IPR036397">
    <property type="entry name" value="RNaseH_sf"/>
</dbReference>
<reference evidence="2 3" key="1">
    <citation type="journal article" date="2019" name="Sci. Rep.">
        <title>Orb-weaving spider Araneus ventricosus genome elucidates the spidroin gene catalogue.</title>
        <authorList>
            <person name="Kono N."/>
            <person name="Nakamura H."/>
            <person name="Ohtoshi R."/>
            <person name="Moran D.A.P."/>
            <person name="Shinohara A."/>
            <person name="Yoshida Y."/>
            <person name="Fujiwara M."/>
            <person name="Mori M."/>
            <person name="Tomita M."/>
            <person name="Arakawa K."/>
        </authorList>
    </citation>
    <scope>NUCLEOTIDE SEQUENCE [LARGE SCALE GENOMIC DNA]</scope>
</reference>
<evidence type="ECO:0000259" key="1">
    <source>
        <dbReference type="PROSITE" id="PS50879"/>
    </source>
</evidence>
<keyword evidence="3" id="KW-1185">Reference proteome</keyword>
<dbReference type="EMBL" id="BGPR01006936">
    <property type="protein sequence ID" value="GBN23027.1"/>
    <property type="molecule type" value="Genomic_DNA"/>
</dbReference>
<dbReference type="InterPro" id="IPR012337">
    <property type="entry name" value="RNaseH-like_sf"/>
</dbReference>
<dbReference type="OrthoDB" id="6373941at2759"/>
<dbReference type="PROSITE" id="PS50879">
    <property type="entry name" value="RNASE_H_1"/>
    <property type="match status" value="1"/>
</dbReference>
<dbReference type="Proteomes" id="UP000499080">
    <property type="component" value="Unassembled WGS sequence"/>
</dbReference>
<dbReference type="InterPro" id="IPR002156">
    <property type="entry name" value="RNaseH_domain"/>
</dbReference>
<evidence type="ECO:0000313" key="3">
    <source>
        <dbReference type="Proteomes" id="UP000499080"/>
    </source>
</evidence>
<organism evidence="2 3">
    <name type="scientific">Araneus ventricosus</name>
    <name type="common">Orbweaver spider</name>
    <name type="synonym">Epeira ventricosa</name>
    <dbReference type="NCBI Taxonomy" id="182803"/>
    <lineage>
        <taxon>Eukaryota</taxon>
        <taxon>Metazoa</taxon>
        <taxon>Ecdysozoa</taxon>
        <taxon>Arthropoda</taxon>
        <taxon>Chelicerata</taxon>
        <taxon>Arachnida</taxon>
        <taxon>Araneae</taxon>
        <taxon>Araneomorphae</taxon>
        <taxon>Entelegynae</taxon>
        <taxon>Araneoidea</taxon>
        <taxon>Araneidae</taxon>
        <taxon>Araneus</taxon>
    </lineage>
</organism>
<dbReference type="SUPFAM" id="SSF53098">
    <property type="entry name" value="Ribonuclease H-like"/>
    <property type="match status" value="1"/>
</dbReference>
<gene>
    <name evidence="2" type="ORF">AVEN_30138_1</name>
</gene>
<dbReference type="CDD" id="cd09276">
    <property type="entry name" value="Rnase_HI_RT_non_LTR"/>
    <property type="match status" value="1"/>
</dbReference>
<protein>
    <recommendedName>
        <fullName evidence="1">RNase H type-1 domain-containing protein</fullName>
    </recommendedName>
</protein>
<feature type="domain" description="RNase H type-1" evidence="1">
    <location>
        <begin position="145"/>
        <end position="272"/>
    </location>
</feature>
<evidence type="ECO:0000313" key="2">
    <source>
        <dbReference type="EMBL" id="GBN23027.1"/>
    </source>
</evidence>
<dbReference type="Pfam" id="PF00075">
    <property type="entry name" value="RNase_H"/>
    <property type="match status" value="1"/>
</dbReference>
<comment type="caution">
    <text evidence="2">The sequence shown here is derived from an EMBL/GenBank/DDBJ whole genome shotgun (WGS) entry which is preliminary data.</text>
</comment>
<proteinExistence type="predicted"/>
<dbReference type="Gene3D" id="3.30.420.10">
    <property type="entry name" value="Ribonuclease H-like superfamily/Ribonuclease H"/>
    <property type="match status" value="1"/>
</dbReference>
<dbReference type="GO" id="GO:0004523">
    <property type="term" value="F:RNA-DNA hybrid ribonuclease activity"/>
    <property type="evidence" value="ECO:0007669"/>
    <property type="project" value="InterPro"/>
</dbReference>